<dbReference type="EMBL" id="ANOG01000301">
    <property type="protein sequence ID" value="EMI20932.1"/>
    <property type="molecule type" value="Genomic_DNA"/>
</dbReference>
<feature type="signal peptide" evidence="1">
    <location>
        <begin position="1"/>
        <end position="17"/>
    </location>
</feature>
<evidence type="ECO:0000313" key="3">
    <source>
        <dbReference type="Proteomes" id="UP000011991"/>
    </source>
</evidence>
<evidence type="ECO:0000256" key="1">
    <source>
        <dbReference type="SAM" id="SignalP"/>
    </source>
</evidence>
<protein>
    <submittedName>
        <fullName evidence="2">Putative secreted protein</fullName>
    </submittedName>
</protein>
<feature type="chain" id="PRO_5004071222" evidence="1">
    <location>
        <begin position="18"/>
        <end position="205"/>
    </location>
</feature>
<reference evidence="2 3" key="1">
    <citation type="journal article" date="2013" name="Mar. Genomics">
        <title>Expression of sulfatases in Rhodopirellula baltica and the diversity of sulfatases in the genus Rhodopirellula.</title>
        <authorList>
            <person name="Wegner C.E."/>
            <person name="Richter-Heitmann T."/>
            <person name="Klindworth A."/>
            <person name="Klockow C."/>
            <person name="Richter M."/>
            <person name="Achstetter T."/>
            <person name="Glockner F.O."/>
            <person name="Harder J."/>
        </authorList>
    </citation>
    <scope>NUCLEOTIDE SEQUENCE [LARGE SCALE GENOMIC DNA]</scope>
    <source>
        <strain evidence="2 3">SM1</strain>
    </source>
</reference>
<dbReference type="Gene3D" id="3.40.33.10">
    <property type="entry name" value="CAP"/>
    <property type="match status" value="1"/>
</dbReference>
<organism evidence="2 3">
    <name type="scientific">Rhodopirellula maiorica SM1</name>
    <dbReference type="NCBI Taxonomy" id="1265738"/>
    <lineage>
        <taxon>Bacteria</taxon>
        <taxon>Pseudomonadati</taxon>
        <taxon>Planctomycetota</taxon>
        <taxon>Planctomycetia</taxon>
        <taxon>Pirellulales</taxon>
        <taxon>Pirellulaceae</taxon>
        <taxon>Novipirellula</taxon>
    </lineage>
</organism>
<dbReference type="PATRIC" id="fig|1265738.3.peg.2151"/>
<proteinExistence type="predicted"/>
<name>M5RZV2_9BACT</name>
<dbReference type="InterPro" id="IPR035940">
    <property type="entry name" value="CAP_sf"/>
</dbReference>
<keyword evidence="1" id="KW-0732">Signal</keyword>
<dbReference type="AlphaFoldDB" id="M5RZV2"/>
<accession>M5RZV2</accession>
<dbReference type="Proteomes" id="UP000011991">
    <property type="component" value="Unassembled WGS sequence"/>
</dbReference>
<keyword evidence="3" id="KW-1185">Reference proteome</keyword>
<comment type="caution">
    <text evidence="2">The sequence shown here is derived from an EMBL/GenBank/DDBJ whole genome shotgun (WGS) entry which is preliminary data.</text>
</comment>
<sequence length="205" mass="21187">MMFVALAGLITSSAVLATNASANTVVLSSNQYVCPKCGKVHSHTAPPASVTQTSWTTPTGIQSVQGQSVQGQIQPAEIPSAQFQSVPGQSYSGTIPTSTMQPSGGTSNVLATLNAQRARNGIGSLGFDPQLQAVAERRAALMASQGLKNHPPGSFAPGRYEGVGWSSSYSPSGVSACFTNDPRMRVAGAAMATGRDGVYFCVVYR</sequence>
<evidence type="ECO:0000313" key="2">
    <source>
        <dbReference type="EMBL" id="EMI20932.1"/>
    </source>
</evidence>
<gene>
    <name evidence="2" type="ORF">RMSM_02144</name>
</gene>
<dbReference type="SUPFAM" id="SSF55797">
    <property type="entry name" value="PR-1-like"/>
    <property type="match status" value="1"/>
</dbReference>